<evidence type="ECO:0000256" key="4">
    <source>
        <dbReference type="ARBA" id="ARBA00030169"/>
    </source>
</evidence>
<dbReference type="CDD" id="cd16841">
    <property type="entry name" value="RraA_family"/>
    <property type="match status" value="1"/>
</dbReference>
<evidence type="ECO:0000256" key="1">
    <source>
        <dbReference type="ARBA" id="ARBA00001968"/>
    </source>
</evidence>
<dbReference type="PANTHER" id="PTHR33254:SF4">
    <property type="entry name" value="4-HYDROXY-4-METHYL-2-OXOGLUTARATE ALDOLASE 3-RELATED"/>
    <property type="match status" value="1"/>
</dbReference>
<evidence type="ECO:0000313" key="7">
    <source>
        <dbReference type="Proteomes" id="UP000403266"/>
    </source>
</evidence>
<comment type="cofactor">
    <cofactor evidence="1">
        <name>a divalent metal cation</name>
        <dbReference type="ChEBI" id="CHEBI:60240"/>
    </cofactor>
</comment>
<dbReference type="Pfam" id="PF03737">
    <property type="entry name" value="RraA-like"/>
    <property type="match status" value="1"/>
</dbReference>
<keyword evidence="5" id="KW-0460">Magnesium</keyword>
<dbReference type="PANTHER" id="PTHR33254">
    <property type="entry name" value="4-HYDROXY-4-METHYL-2-OXOGLUTARATE ALDOLASE 3-RELATED"/>
    <property type="match status" value="1"/>
</dbReference>
<keyword evidence="7" id="KW-1185">Reference proteome</keyword>
<protein>
    <recommendedName>
        <fullName evidence="2">Putative 4-hydroxy-4-methyl-2-oxoglutarate aldolase</fullName>
    </recommendedName>
    <alternativeName>
        <fullName evidence="3">Regulator of ribonuclease activity homolog</fullName>
    </alternativeName>
    <alternativeName>
        <fullName evidence="4">RraA-like protein</fullName>
    </alternativeName>
</protein>
<dbReference type="AlphaFoldDB" id="A0A5N7MUA5"/>
<evidence type="ECO:0000256" key="5">
    <source>
        <dbReference type="PIRSR" id="PIRSR605493-1"/>
    </source>
</evidence>
<gene>
    <name evidence="6" type="ORF">FS320_21220</name>
</gene>
<organism evidence="6 7">
    <name type="scientific">Microvirga tunisiensis</name>
    <dbReference type="NCBI Taxonomy" id="2108360"/>
    <lineage>
        <taxon>Bacteria</taxon>
        <taxon>Pseudomonadati</taxon>
        <taxon>Pseudomonadota</taxon>
        <taxon>Alphaproteobacteria</taxon>
        <taxon>Hyphomicrobiales</taxon>
        <taxon>Methylobacteriaceae</taxon>
        <taxon>Microvirga</taxon>
    </lineage>
</organism>
<evidence type="ECO:0000256" key="2">
    <source>
        <dbReference type="ARBA" id="ARBA00016549"/>
    </source>
</evidence>
<dbReference type="NCBIfam" id="NF004850">
    <property type="entry name" value="PRK06201.1"/>
    <property type="match status" value="1"/>
</dbReference>
<accession>A0A5N7MUA5</accession>
<dbReference type="GO" id="GO:0046872">
    <property type="term" value="F:metal ion binding"/>
    <property type="evidence" value="ECO:0007669"/>
    <property type="project" value="UniProtKB-KW"/>
</dbReference>
<comment type="cofactor">
    <cofactor evidence="5">
        <name>Mg(2+)</name>
        <dbReference type="ChEBI" id="CHEBI:18420"/>
    </cofactor>
</comment>
<dbReference type="OrthoDB" id="9812532at2"/>
<keyword evidence="5" id="KW-0479">Metal-binding</keyword>
<dbReference type="SUPFAM" id="SSF89562">
    <property type="entry name" value="RraA-like"/>
    <property type="match status" value="1"/>
</dbReference>
<proteinExistence type="predicted"/>
<evidence type="ECO:0000313" key="6">
    <source>
        <dbReference type="EMBL" id="MPR27626.1"/>
    </source>
</evidence>
<sequence length="215" mass="22769">MFINASTESISVTTDWTRAPLDRIEVLARYPVALIGDIQRRMGMMASAIRPMTRHARFYGTILPVLTREGDNLAIHRALDDAVPGDVLVINGNAEVNRAVFGDLLAEIGLARGIAAVVIDGAVRDVDEIEGLGLPVFARAVNPAGPSKTGPGTVGAPVACGNVVCNPGDAIIGDRDGIIIVSRDDLVAHATKIVEQEAFEASLRTRIRESAQKPA</sequence>
<evidence type="ECO:0000256" key="3">
    <source>
        <dbReference type="ARBA" id="ARBA00029596"/>
    </source>
</evidence>
<dbReference type="EMBL" id="VOSK01000098">
    <property type="protein sequence ID" value="MPR27626.1"/>
    <property type="molecule type" value="Genomic_DNA"/>
</dbReference>
<feature type="binding site" evidence="5">
    <location>
        <position position="125"/>
    </location>
    <ligand>
        <name>Mg(2+)</name>
        <dbReference type="ChEBI" id="CHEBI:18420"/>
    </ligand>
</feature>
<dbReference type="InterPro" id="IPR036704">
    <property type="entry name" value="RraA/RraA-like_sf"/>
</dbReference>
<reference evidence="6 7" key="1">
    <citation type="journal article" date="2019" name="Syst. Appl. Microbiol.">
        <title>Microvirga tunisiensis sp. nov., a root nodule symbiotic bacterium isolated from Lupinus micranthus and L. luteus grown in Northern Tunisia.</title>
        <authorList>
            <person name="Msaddak A."/>
            <person name="Rejili M."/>
            <person name="Duran D."/>
            <person name="Mars M."/>
            <person name="Palacios J.M."/>
            <person name="Ruiz-Argueso T."/>
            <person name="Rey L."/>
            <person name="Imperial J."/>
        </authorList>
    </citation>
    <scope>NUCLEOTIDE SEQUENCE [LARGE SCALE GENOMIC DNA]</scope>
    <source>
        <strain evidence="6 7">Lmie10</strain>
    </source>
</reference>
<comment type="caution">
    <text evidence="6">The sequence shown here is derived from an EMBL/GenBank/DDBJ whole genome shotgun (WGS) entry which is preliminary data.</text>
</comment>
<dbReference type="Gene3D" id="3.50.30.40">
    <property type="entry name" value="Ribonuclease E inhibitor RraA/RraA-like"/>
    <property type="match status" value="1"/>
</dbReference>
<feature type="binding site" evidence="5">
    <location>
        <begin position="102"/>
        <end position="105"/>
    </location>
    <ligand>
        <name>substrate</name>
    </ligand>
</feature>
<dbReference type="RefSeq" id="WP_152713945.1">
    <property type="nucleotide sequence ID" value="NZ_VOSJ01000098.1"/>
</dbReference>
<dbReference type="InterPro" id="IPR005493">
    <property type="entry name" value="RraA/RraA-like"/>
</dbReference>
<dbReference type="Proteomes" id="UP000403266">
    <property type="component" value="Unassembled WGS sequence"/>
</dbReference>
<name>A0A5N7MUA5_9HYPH</name>
<feature type="binding site" evidence="5">
    <location>
        <position position="124"/>
    </location>
    <ligand>
        <name>Mg(2+)</name>
        <dbReference type="ChEBI" id="CHEBI:18420"/>
    </ligand>
</feature>